<evidence type="ECO:0000256" key="3">
    <source>
        <dbReference type="ARBA" id="ARBA00022475"/>
    </source>
</evidence>
<comment type="caution">
    <text evidence="10">The sequence shown here is derived from an EMBL/GenBank/DDBJ whole genome shotgun (WGS) entry which is preliminary data.</text>
</comment>
<proteinExistence type="inferred from homology"/>
<evidence type="ECO:0000256" key="2">
    <source>
        <dbReference type="ARBA" id="ARBA00005507"/>
    </source>
</evidence>
<feature type="non-terminal residue" evidence="10">
    <location>
        <position position="390"/>
    </location>
</feature>
<evidence type="ECO:0000256" key="6">
    <source>
        <dbReference type="ARBA" id="ARBA00023136"/>
    </source>
</evidence>
<organism evidence="10 11">
    <name type="scientific">Brassica napus</name>
    <name type="common">Rape</name>
    <dbReference type="NCBI Taxonomy" id="3708"/>
    <lineage>
        <taxon>Eukaryota</taxon>
        <taxon>Viridiplantae</taxon>
        <taxon>Streptophyta</taxon>
        <taxon>Embryophyta</taxon>
        <taxon>Tracheophyta</taxon>
        <taxon>Spermatophyta</taxon>
        <taxon>Magnoliopsida</taxon>
        <taxon>eudicotyledons</taxon>
        <taxon>Gunneridae</taxon>
        <taxon>Pentapetalae</taxon>
        <taxon>rosids</taxon>
        <taxon>malvids</taxon>
        <taxon>Brassicales</taxon>
        <taxon>Brassicaceae</taxon>
        <taxon>Brassiceae</taxon>
        <taxon>Brassica</taxon>
    </lineage>
</organism>
<evidence type="ECO:0000256" key="8">
    <source>
        <dbReference type="ARBA" id="ARBA00023288"/>
    </source>
</evidence>
<keyword evidence="4" id="KW-0336">GPI-anchor</keyword>
<reference evidence="10 11" key="1">
    <citation type="submission" date="2021-05" db="EMBL/GenBank/DDBJ databases">
        <title>Genome Assembly of Synthetic Allotetraploid Brassica napus Reveals Homoeologous Exchanges between Subgenomes.</title>
        <authorList>
            <person name="Davis J.T."/>
        </authorList>
    </citation>
    <scope>NUCLEOTIDE SEQUENCE [LARGE SCALE GENOMIC DNA]</scope>
    <source>
        <strain evidence="11">cv. Da-Ae</strain>
        <tissue evidence="10">Seedling</tissue>
    </source>
</reference>
<feature type="domain" description="COBRA C-terminal" evidence="9">
    <location>
        <begin position="265"/>
        <end position="367"/>
    </location>
</feature>
<dbReference type="PANTHER" id="PTHR31052">
    <property type="entry name" value="COBRA-LIKE PROTEIN 7"/>
    <property type="match status" value="1"/>
</dbReference>
<dbReference type="InterPro" id="IPR056900">
    <property type="entry name" value="COB_C"/>
</dbReference>
<sequence length="390" mass="43786">MMMCFTFRLEPLPVLLNACGDGRAVVEFFCLSISYGYCLEWMVDQMHIVRPAVETVFENLLLQLLLAKKIPSIRKFHLAEGLNVDGVLESWGKIKPVSWKLGMKNLESERLAYETKSLNVFFLHHQRNKNRIRSRNHNPSSLAQNRTAFFPPQHLKIDGIVNPQYKCGPPVRMDPTGFPDPSGLQATTYAFASWQVICNITKPKPKDARCSLTQPSTTTPPFFATLALALAKTSTPTHATPMLDSFSSLRTRSWYRLKTGRSRQNGDWFAAVDLDKAGLGYENVYSFNGSRVPPNNQTIFFQGLRGIFLIGLTNGTHPAREPKVPGKMQSVISFKKHLGTLNIRKGDGFPKRVFFNGEECELPKFFPKKSSGLTLSGIGFLPLIPLVIMC</sequence>
<evidence type="ECO:0000256" key="1">
    <source>
        <dbReference type="ARBA" id="ARBA00004609"/>
    </source>
</evidence>
<comment type="subcellular location">
    <subcellularLocation>
        <location evidence="1">Cell membrane</location>
        <topology evidence="1">Lipid-anchor</topology>
        <topology evidence="1">GPI-anchor</topology>
    </subcellularLocation>
</comment>
<keyword evidence="8" id="KW-0449">Lipoprotein</keyword>
<dbReference type="Proteomes" id="UP000824890">
    <property type="component" value="Unassembled WGS sequence"/>
</dbReference>
<keyword evidence="11" id="KW-1185">Reference proteome</keyword>
<keyword evidence="7" id="KW-0325">Glycoprotein</keyword>
<name>A0ABQ7XWT6_BRANA</name>
<evidence type="ECO:0000256" key="5">
    <source>
        <dbReference type="ARBA" id="ARBA00022729"/>
    </source>
</evidence>
<keyword evidence="3" id="KW-1003">Cell membrane</keyword>
<gene>
    <name evidence="10" type="ORF">HID58_088664</name>
</gene>
<comment type="similarity">
    <text evidence="2">Belongs to the COBRA family.</text>
</comment>
<dbReference type="EMBL" id="JAGKQM010000019">
    <property type="protein sequence ID" value="KAH0860403.1"/>
    <property type="molecule type" value="Genomic_DNA"/>
</dbReference>
<evidence type="ECO:0000313" key="10">
    <source>
        <dbReference type="EMBL" id="KAH0860403.1"/>
    </source>
</evidence>
<accession>A0ABQ7XWT6</accession>
<evidence type="ECO:0000259" key="9">
    <source>
        <dbReference type="Pfam" id="PF25079"/>
    </source>
</evidence>
<protein>
    <recommendedName>
        <fullName evidence="9">COBRA C-terminal domain-containing protein</fullName>
    </recommendedName>
</protein>
<dbReference type="Pfam" id="PF25079">
    <property type="entry name" value="COB_C"/>
    <property type="match status" value="1"/>
</dbReference>
<evidence type="ECO:0000256" key="4">
    <source>
        <dbReference type="ARBA" id="ARBA00022622"/>
    </source>
</evidence>
<dbReference type="Pfam" id="PF04833">
    <property type="entry name" value="COBRA"/>
    <property type="match status" value="1"/>
</dbReference>
<dbReference type="PANTHER" id="PTHR31052:SF14">
    <property type="entry name" value="COBRA-LIKE PROTEIN 11"/>
    <property type="match status" value="1"/>
</dbReference>
<keyword evidence="6" id="KW-0472">Membrane</keyword>
<keyword evidence="5" id="KW-0732">Signal</keyword>
<evidence type="ECO:0000313" key="11">
    <source>
        <dbReference type="Proteomes" id="UP000824890"/>
    </source>
</evidence>
<dbReference type="InterPro" id="IPR006918">
    <property type="entry name" value="COBRA_pln"/>
</dbReference>
<evidence type="ECO:0000256" key="7">
    <source>
        <dbReference type="ARBA" id="ARBA00023180"/>
    </source>
</evidence>